<name>A0ABX5R8I1_9PSED</name>
<dbReference type="RefSeq" id="WP_129211146.1">
    <property type="nucleotide sequence ID" value="NZ_CP026512.1"/>
</dbReference>
<keyword evidence="1" id="KW-1133">Transmembrane helix</keyword>
<gene>
    <name evidence="3" type="ORF">C3B55_00529</name>
</gene>
<evidence type="ECO:0000313" key="3">
    <source>
        <dbReference type="EMBL" id="QAX81863.1"/>
    </source>
</evidence>
<dbReference type="Proteomes" id="UP000288953">
    <property type="component" value="Chromosome"/>
</dbReference>
<evidence type="ECO:0000259" key="2">
    <source>
        <dbReference type="Pfam" id="PF13116"/>
    </source>
</evidence>
<proteinExistence type="predicted"/>
<evidence type="ECO:0000313" key="4">
    <source>
        <dbReference type="Proteomes" id="UP000288953"/>
    </source>
</evidence>
<keyword evidence="4" id="KW-1185">Reference proteome</keyword>
<keyword evidence="1" id="KW-0472">Membrane</keyword>
<dbReference type="NCBIfam" id="TIGR02099">
    <property type="entry name" value="YhdP family protein"/>
    <property type="match status" value="1"/>
</dbReference>
<dbReference type="InterPro" id="IPR011836">
    <property type="entry name" value="YhdP"/>
</dbReference>
<evidence type="ECO:0000256" key="1">
    <source>
        <dbReference type="SAM" id="Phobius"/>
    </source>
</evidence>
<dbReference type="EMBL" id="CP026512">
    <property type="protein sequence ID" value="QAX81863.1"/>
    <property type="molecule type" value="Genomic_DNA"/>
</dbReference>
<protein>
    <submittedName>
        <fullName evidence="3">TIGR02099 family protein</fullName>
    </submittedName>
</protein>
<dbReference type="PANTHER" id="PTHR38690:SF1">
    <property type="entry name" value="PROTEASE"/>
    <property type="match status" value="1"/>
</dbReference>
<sequence>MKRLIRFFVTWIHCGLNLCALLLVLAAVYVSLGRELVLLVAEYRTEIEVKAQTIMKMPVYISSLEGRWRGFMPILLAHNVVIGTGNNALRINHSEVMLDIWASLIAREIRIANLEVSGLQVVVKEGNNNYWSLQGLPVQDDQSLDLERLLTHMHIVKHVSLLDSQVTLQPHSQESLTMTHVGFSFNADTARQRLDACLILPDGQPLSLSIHGRIRDSGWKDSEIEAYLNLPQSDWAKWIPARLAKQWRITQFNASGEFWFNWSHGIVQSAVVHLNSSQVKGSYADRQPVHIENLALTVNLKRSDNGLNILFDSLAMNIGSIRLESHLQLQQSLATNKNLEVWTLQTNRLDLNLITILLKILAPLPDDFIKTIEHLNATGVLHNVLVNFCPQDTTDHKVSFAANLEQISFDAYFGVPAVRNMSGSINGDLGHGELQIDSKDFALHLYPMFAKPWQYIQAHACLTWNLDKAGITLVAPYIKMLSEEGKLAASFLINLHLDHTKEDYMDLKVNMVDSDERFTSKYLPVMLGQSLTEWLHMANFKGAVDQAFFRYKGSLNHDPLSVVRNISLFFRVHNAELAFQPGWPYARKINGEVFIEKGGLHILANTGQILNTKIKDVHVSIPYVKTGKDNHLLITGKFEGGLGDGLRILQDTPIGTNSIFADWKGDGDLQGTLDLDIPLIKDINPNIAINFHIDKARLQLAKPAMNLTQLKGDFRFDSSKGLNSTNISAKAFGRQITVQILPDGKPNNMSTCIIAKGWIAVKQLANWLEIKHPLPISGDISYKMRMTLDGADSQLIISSSMKGVMVDLPAPFGMPSNHGRYSVFRMTLQGLERRYWFDYGNLASFAFASPQDKFNDGRGELFIGDGNVVLPVTKGLRVRGILSELNIDPWKKLLSHYACNDSGDSFKQLFSSADLMIAKLTGFGSNLDQVNLQLNRKTDSWSLQLDSQQAKGTVTIPDAKDVPVAVNMQYVKLPIANQTIQFDENAPDPLVDIDPKSIFALDISINQLFQGQTLVGTWSFKVKPTAKGVVFNNINLGLKGLQLKGTGGWEGAPGTNSSWYNGRLNGQNIADVLKGWGFTPIITSADFYLDVIGRWPGSPVWVSLKRFSGSLDALLSKGQFVEVEGGAKALRVFGLLNLNSIGRRLRLDFSDLLGKGLSYDLVKGSLSASNGVLVTREPITITGPSANLELNSALDLVADRVDAKLLVMLPVTNNLPIAALIVGAPAISGALFLIDQLAGDRIARFVSVQYKVHGSWKNPKITFDKPF</sequence>
<reference evidence="3 4" key="1">
    <citation type="journal article" date="2018" name="Genome Biol. Evol.">
        <title>Partnering With a Pest: Genomes of Hemlock Woolly Adelgid Symbionts Reveal Atypical Nutritional Provisioning Patterns in Dual-Obligate Bacteria.</title>
        <authorList>
            <person name="Weglarz K.M."/>
            <person name="Havill N.P."/>
            <person name="Burke G.R."/>
            <person name="von Dohlen C.D."/>
        </authorList>
    </citation>
    <scope>NUCLEOTIDE SEQUENCE [LARGE SCALE GENOMIC DNA]</scope>
    <source>
        <strain evidence="3 4">HWA_ENA</strain>
    </source>
</reference>
<dbReference type="InterPro" id="IPR025263">
    <property type="entry name" value="YhdP_central"/>
</dbReference>
<dbReference type="PANTHER" id="PTHR38690">
    <property type="entry name" value="PROTEASE-RELATED"/>
    <property type="match status" value="1"/>
</dbReference>
<feature type="domain" description="YhdP central" evidence="2">
    <location>
        <begin position="4"/>
        <end position="1261"/>
    </location>
</feature>
<feature type="transmembrane region" description="Helical" evidence="1">
    <location>
        <begin position="1215"/>
        <end position="1234"/>
    </location>
</feature>
<keyword evidence="1" id="KW-0812">Transmembrane</keyword>
<dbReference type="Pfam" id="PF13116">
    <property type="entry name" value="YhdP"/>
    <property type="match status" value="1"/>
</dbReference>
<accession>A0ABX5R8I1</accession>
<organism evidence="3 4">
    <name type="scientific">Candidatus Pseudomonas adelgestsugas</name>
    <dbReference type="NCBI Taxonomy" id="1302376"/>
    <lineage>
        <taxon>Bacteria</taxon>
        <taxon>Pseudomonadati</taxon>
        <taxon>Pseudomonadota</taxon>
        <taxon>Gammaproteobacteria</taxon>
        <taxon>Pseudomonadales</taxon>
        <taxon>Pseudomonadaceae</taxon>
        <taxon>Pseudomonas</taxon>
    </lineage>
</organism>